<evidence type="ECO:0000256" key="11">
    <source>
        <dbReference type="ARBA" id="ARBA00023136"/>
    </source>
</evidence>
<dbReference type="InterPro" id="IPR011115">
    <property type="entry name" value="SecA_DEAD"/>
</dbReference>
<evidence type="ECO:0000256" key="8">
    <source>
        <dbReference type="ARBA" id="ARBA00022927"/>
    </source>
</evidence>
<comment type="catalytic activity">
    <reaction evidence="12">
        <text>ATP + H2O + cellular proteinSide 1 = ADP + phosphate + cellular proteinSide 2.</text>
        <dbReference type="EC" id="7.4.2.8"/>
    </reaction>
</comment>
<evidence type="ECO:0000313" key="16">
    <source>
        <dbReference type="EMBL" id="QNT63785.1"/>
    </source>
</evidence>
<dbReference type="InterPro" id="IPR036266">
    <property type="entry name" value="SecA_Wing/Scaffold_sf"/>
</dbReference>
<dbReference type="InterPro" id="IPR001650">
    <property type="entry name" value="Helicase_C-like"/>
</dbReference>
<dbReference type="NCBIfam" id="NF006630">
    <property type="entry name" value="PRK09200.1"/>
    <property type="match status" value="1"/>
</dbReference>
<organism evidence="16 17">
    <name type="scientific">Weissella koreensis</name>
    <dbReference type="NCBI Taxonomy" id="165096"/>
    <lineage>
        <taxon>Bacteria</taxon>
        <taxon>Bacillati</taxon>
        <taxon>Bacillota</taxon>
        <taxon>Bacilli</taxon>
        <taxon>Lactobacillales</taxon>
        <taxon>Lactobacillaceae</taxon>
        <taxon>Weissella</taxon>
    </lineage>
</organism>
<sequence>MFKLKKYEKIVQKVYQVLPKYKRMVDIELQSQTNVFRSLLANGQNLEKILPDIFAVIMEADRRVLGLEPFKVQVLGGLALFFGNIAEMKTGEGKTLVATLPLYARALQGNKGNFLITSNEYLAERDGESMGKVFKWLGLTVGIGVNVDDDKKIELYDSDIIYTTHSSLGFDYLFDNLGSDLDQQAVKRFNFAIIDEIDAVLLDGAQTSLIISGAPKVQSSLFEISNWFVNSLDEEDYELSEDRKKVWFSPLGIKKFQEYFNTPETVFSARNFDIYRHIVLALQANMLKKRDQDYVVDDGKVVLLDEVNGRKMNGVKLNGGIHQAIEAKESLKITPESKTLGMVSYQSLFKKFKSLSGMTGTAKTDEKEFIDTYHLEVIEIPTNLPLIRIDKKDQIYLTNQAKIEKSLELVKKGINEKRPILIETGSVSMSQLYSLILLQNRIPHNLLNASTAPQEKQIISEAGGVNSITLATSMAGRGTDIKLTPEAKENGGLLVIGTERMTSKRIDNQLRGRAGRQGEPGESQFLVSLEDKIVVENTSNRVRKYHDINVEKGEIGEFDLYQPIDKRIVKHAIDSAQRKVGNLEAQGRERTMAFDTILSNQREKIYRTRNEVLTDDPDFIDELINSCLNEVITNFVDNYRSIELHDVADFIFNNVESAYELADIEDQLAGNMKKKNIHLFLFNVASEALDKSLDRFKNGLQLAYFKKITVLKAIDNGWIDQLDYLQQLKSIVDGRSSAQHKPINEFALEARRSFFNMEKEMWLNMFRNLLLTEIEKNIDGSIELSFP</sequence>
<evidence type="ECO:0000256" key="5">
    <source>
        <dbReference type="ARBA" id="ARBA00022490"/>
    </source>
</evidence>
<dbReference type="InterPro" id="IPR044722">
    <property type="entry name" value="SecA_SF2_C"/>
</dbReference>
<evidence type="ECO:0000256" key="12">
    <source>
        <dbReference type="HAMAP-Rule" id="MF_01382"/>
    </source>
</evidence>
<dbReference type="InterPro" id="IPR014001">
    <property type="entry name" value="Helicase_ATP-bd"/>
</dbReference>
<dbReference type="Gene3D" id="3.40.50.300">
    <property type="entry name" value="P-loop containing nucleotide triphosphate hydrolases"/>
    <property type="match status" value="2"/>
</dbReference>
<dbReference type="Gene3D" id="3.90.1440.10">
    <property type="entry name" value="SecA, preprotein cross-linking domain"/>
    <property type="match status" value="1"/>
</dbReference>
<keyword evidence="11 12" id="KW-0472">Membrane</keyword>
<dbReference type="SMART" id="SM00958">
    <property type="entry name" value="SecA_PP_bind"/>
    <property type="match status" value="1"/>
</dbReference>
<protein>
    <recommendedName>
        <fullName evidence="12">Protein translocase subunit SecA</fullName>
        <ecNumber evidence="12">7.4.2.8</ecNumber>
    </recommendedName>
</protein>
<reference evidence="16 17" key="1">
    <citation type="submission" date="2019-08" db="EMBL/GenBank/DDBJ databases">
        <authorList>
            <person name="Chang H.C."/>
            <person name="Mun S.Y."/>
        </authorList>
    </citation>
    <scope>NUCLEOTIDE SEQUENCE [LARGE SCALE GENOMIC DNA]</scope>
    <source>
        <strain evidence="16 17">SK</strain>
    </source>
</reference>
<dbReference type="GO" id="GO:0031522">
    <property type="term" value="C:cell envelope Sec protein transport complex"/>
    <property type="evidence" value="ECO:0007669"/>
    <property type="project" value="TreeGrafter"/>
</dbReference>
<dbReference type="Pfam" id="PF07517">
    <property type="entry name" value="SecA_DEAD"/>
    <property type="match status" value="1"/>
</dbReference>
<feature type="binding site" evidence="12">
    <location>
        <begin position="91"/>
        <end position="95"/>
    </location>
    <ligand>
        <name>ATP</name>
        <dbReference type="ChEBI" id="CHEBI:30616"/>
    </ligand>
</feature>
<dbReference type="InterPro" id="IPR011130">
    <property type="entry name" value="SecA_preprotein_X-link_dom"/>
</dbReference>
<accession>A0A7H1MJZ9</accession>
<dbReference type="Pfam" id="PF07516">
    <property type="entry name" value="SecA_SW"/>
    <property type="match status" value="1"/>
</dbReference>
<dbReference type="GO" id="GO:0005524">
    <property type="term" value="F:ATP binding"/>
    <property type="evidence" value="ECO:0007669"/>
    <property type="project" value="UniProtKB-UniRule"/>
</dbReference>
<keyword evidence="6 12" id="KW-0547">Nucleotide-binding</keyword>
<dbReference type="SUPFAM" id="SSF52540">
    <property type="entry name" value="P-loop containing nucleoside triphosphate hydrolases"/>
    <property type="match status" value="2"/>
</dbReference>
<dbReference type="InterPro" id="IPR027417">
    <property type="entry name" value="P-loop_NTPase"/>
</dbReference>
<dbReference type="CDD" id="cd18803">
    <property type="entry name" value="SF2_C_secA"/>
    <property type="match status" value="1"/>
</dbReference>
<comment type="subcellular location">
    <subcellularLocation>
        <location evidence="12">Cell membrane</location>
        <topology evidence="12">Peripheral membrane protein</topology>
        <orientation evidence="12">Cytoplasmic side</orientation>
    </subcellularLocation>
    <subcellularLocation>
        <location evidence="12">Cytoplasm</location>
    </subcellularLocation>
    <subcellularLocation>
        <location evidence="1">Membrane</location>
        <topology evidence="1">Peripheral membrane protein</topology>
    </subcellularLocation>
    <text evidence="12">Distribution is 50-50.</text>
</comment>
<dbReference type="PRINTS" id="PR00906">
    <property type="entry name" value="SECA"/>
</dbReference>
<dbReference type="GO" id="GO:0043952">
    <property type="term" value="P:protein transport by the Sec complex"/>
    <property type="evidence" value="ECO:0007669"/>
    <property type="project" value="TreeGrafter"/>
</dbReference>
<dbReference type="FunFam" id="3.40.50.300:FF:000429">
    <property type="entry name" value="Preprotein translocase subunit SecA"/>
    <property type="match status" value="1"/>
</dbReference>
<comment type="similarity">
    <text evidence="2 12">Belongs to the SecA family.</text>
</comment>
<keyword evidence="7 12" id="KW-0067">ATP-binding</keyword>
<dbReference type="PANTHER" id="PTHR30612:SF0">
    <property type="entry name" value="CHLOROPLAST PROTEIN-TRANSPORTING ATPASE"/>
    <property type="match status" value="1"/>
</dbReference>
<dbReference type="RefSeq" id="WP_006845427.1">
    <property type="nucleotide sequence ID" value="NZ_CP026847.1"/>
</dbReference>
<dbReference type="Pfam" id="PF21090">
    <property type="entry name" value="P-loop_SecA"/>
    <property type="match status" value="1"/>
</dbReference>
<dbReference type="GO" id="GO:0005829">
    <property type="term" value="C:cytosol"/>
    <property type="evidence" value="ECO:0007669"/>
    <property type="project" value="TreeGrafter"/>
</dbReference>
<dbReference type="InterPro" id="IPR011116">
    <property type="entry name" value="SecA_Wing/Scaffold"/>
</dbReference>
<keyword evidence="17" id="KW-1185">Reference proteome</keyword>
<dbReference type="GO" id="GO:0006605">
    <property type="term" value="P:protein targeting"/>
    <property type="evidence" value="ECO:0007669"/>
    <property type="project" value="UniProtKB-UniRule"/>
</dbReference>
<keyword evidence="10 12" id="KW-0811">Translocation</keyword>
<evidence type="ECO:0000259" key="13">
    <source>
        <dbReference type="PROSITE" id="PS51192"/>
    </source>
</evidence>
<dbReference type="PROSITE" id="PS51192">
    <property type="entry name" value="HELICASE_ATP_BIND_1"/>
    <property type="match status" value="1"/>
</dbReference>
<dbReference type="AlphaFoldDB" id="A0A7H1MJZ9"/>
<dbReference type="Proteomes" id="UP000516446">
    <property type="component" value="Chromosome"/>
</dbReference>
<comment type="function">
    <text evidence="12">Part of the Sec protein translocase complex. Interacts with the SecYEG preprotein conducting channel. Has a central role in coupling the hydrolysis of ATP to the transfer of proteins into and across the cell membrane, serving as an ATP-driven molecular motor driving the stepwise translocation of polypeptide chains across the membrane.</text>
</comment>
<evidence type="ECO:0000256" key="1">
    <source>
        <dbReference type="ARBA" id="ARBA00004170"/>
    </source>
</evidence>
<evidence type="ECO:0000256" key="3">
    <source>
        <dbReference type="ARBA" id="ARBA00022448"/>
    </source>
</evidence>
<dbReference type="InterPro" id="IPR036670">
    <property type="entry name" value="SecA_X-link_sf"/>
</dbReference>
<keyword evidence="5 12" id="KW-0963">Cytoplasm</keyword>
<evidence type="ECO:0000259" key="15">
    <source>
        <dbReference type="PROSITE" id="PS51196"/>
    </source>
</evidence>
<dbReference type="PANTHER" id="PTHR30612">
    <property type="entry name" value="SECA INNER MEMBRANE COMPONENT OF SEC PROTEIN SECRETION SYSTEM"/>
    <property type="match status" value="1"/>
</dbReference>
<keyword evidence="8 12" id="KW-0653">Protein transport</keyword>
<evidence type="ECO:0000256" key="7">
    <source>
        <dbReference type="ARBA" id="ARBA00022840"/>
    </source>
</evidence>
<gene>
    <name evidence="12 16" type="primary">secA</name>
    <name evidence="16" type="ORF">FY536_00215</name>
</gene>
<dbReference type="InterPro" id="IPR000185">
    <property type="entry name" value="SecA"/>
</dbReference>
<dbReference type="GO" id="GO:0008564">
    <property type="term" value="F:protein-exporting ATPase activity"/>
    <property type="evidence" value="ECO:0007669"/>
    <property type="project" value="UniProtKB-EC"/>
</dbReference>
<dbReference type="GO" id="GO:0005886">
    <property type="term" value="C:plasma membrane"/>
    <property type="evidence" value="ECO:0007669"/>
    <property type="project" value="UniProtKB-SubCell"/>
</dbReference>
<evidence type="ECO:0000259" key="14">
    <source>
        <dbReference type="PROSITE" id="PS51194"/>
    </source>
</evidence>
<dbReference type="Gene3D" id="1.10.3060.10">
    <property type="entry name" value="Helical scaffold and wing domains of SecA"/>
    <property type="match status" value="1"/>
</dbReference>
<keyword evidence="4 12" id="KW-1003">Cell membrane</keyword>
<dbReference type="GO" id="GO:0065002">
    <property type="term" value="P:intracellular protein transmembrane transport"/>
    <property type="evidence" value="ECO:0007669"/>
    <property type="project" value="UniProtKB-UniRule"/>
</dbReference>
<dbReference type="EMBL" id="CP043431">
    <property type="protein sequence ID" value="QNT63785.1"/>
    <property type="molecule type" value="Genomic_DNA"/>
</dbReference>
<evidence type="ECO:0000313" key="17">
    <source>
        <dbReference type="Proteomes" id="UP000516446"/>
    </source>
</evidence>
<dbReference type="HAMAP" id="MF_01382">
    <property type="entry name" value="SecA"/>
    <property type="match status" value="1"/>
</dbReference>
<feature type="binding site" evidence="12">
    <location>
        <position position="480"/>
    </location>
    <ligand>
        <name>ATP</name>
        <dbReference type="ChEBI" id="CHEBI:30616"/>
    </ligand>
</feature>
<name>A0A7H1MJZ9_9LACO</name>
<feature type="domain" description="SecA family profile" evidence="15">
    <location>
        <begin position="1"/>
        <end position="557"/>
    </location>
</feature>
<dbReference type="GO" id="GO:0017038">
    <property type="term" value="P:protein import"/>
    <property type="evidence" value="ECO:0007669"/>
    <property type="project" value="InterPro"/>
</dbReference>
<proteinExistence type="inferred from homology"/>
<evidence type="ECO:0000256" key="9">
    <source>
        <dbReference type="ARBA" id="ARBA00022967"/>
    </source>
</evidence>
<keyword evidence="3 12" id="KW-0813">Transport</keyword>
<dbReference type="SUPFAM" id="SSF81886">
    <property type="entry name" value="Helical scaffold and wing domains of SecA"/>
    <property type="match status" value="1"/>
</dbReference>
<dbReference type="SUPFAM" id="SSF81767">
    <property type="entry name" value="Pre-protein crosslinking domain of SecA"/>
    <property type="match status" value="1"/>
</dbReference>
<feature type="binding site" evidence="12">
    <location>
        <position position="73"/>
    </location>
    <ligand>
        <name>ATP</name>
        <dbReference type="ChEBI" id="CHEBI:30616"/>
    </ligand>
</feature>
<evidence type="ECO:0000256" key="6">
    <source>
        <dbReference type="ARBA" id="ARBA00022741"/>
    </source>
</evidence>
<dbReference type="CDD" id="cd17928">
    <property type="entry name" value="DEXDc_SecA"/>
    <property type="match status" value="1"/>
</dbReference>
<dbReference type="SMART" id="SM00957">
    <property type="entry name" value="SecA_DEAD"/>
    <property type="match status" value="1"/>
</dbReference>
<evidence type="ECO:0000256" key="10">
    <source>
        <dbReference type="ARBA" id="ARBA00023010"/>
    </source>
</evidence>
<comment type="subunit">
    <text evidence="12">Monomer and homodimer. Part of the essential Sec protein translocation apparatus which comprises SecA, SecYEG and auxiliary proteins SecDF. Other proteins may also be involved.</text>
</comment>
<dbReference type="PROSITE" id="PS51196">
    <property type="entry name" value="SECA_MOTOR_DEAD"/>
    <property type="match status" value="1"/>
</dbReference>
<dbReference type="Pfam" id="PF01043">
    <property type="entry name" value="SecA_PP_bind"/>
    <property type="match status" value="1"/>
</dbReference>
<evidence type="ECO:0000256" key="4">
    <source>
        <dbReference type="ARBA" id="ARBA00022475"/>
    </source>
</evidence>
<evidence type="ECO:0000256" key="2">
    <source>
        <dbReference type="ARBA" id="ARBA00007650"/>
    </source>
</evidence>
<dbReference type="EC" id="7.4.2.8" evidence="12"/>
<dbReference type="InterPro" id="IPR014018">
    <property type="entry name" value="SecA_motor_DEAD"/>
</dbReference>
<dbReference type="PROSITE" id="PS51194">
    <property type="entry name" value="HELICASE_CTER"/>
    <property type="match status" value="1"/>
</dbReference>
<feature type="domain" description="Helicase ATP-binding" evidence="13">
    <location>
        <begin position="75"/>
        <end position="233"/>
    </location>
</feature>
<keyword evidence="9 12" id="KW-1278">Translocase</keyword>
<feature type="domain" description="Helicase C-terminal" evidence="14">
    <location>
        <begin position="402"/>
        <end position="561"/>
    </location>
</feature>